<organism evidence="2 3">
    <name type="scientific">Aspergillus novoparasiticus</name>
    <dbReference type="NCBI Taxonomy" id="986946"/>
    <lineage>
        <taxon>Eukaryota</taxon>
        <taxon>Fungi</taxon>
        <taxon>Dikarya</taxon>
        <taxon>Ascomycota</taxon>
        <taxon>Pezizomycotina</taxon>
        <taxon>Eurotiomycetes</taxon>
        <taxon>Eurotiomycetidae</taxon>
        <taxon>Eurotiales</taxon>
        <taxon>Aspergillaceae</taxon>
        <taxon>Aspergillus</taxon>
        <taxon>Aspergillus subgen. Circumdati</taxon>
    </lineage>
</organism>
<accession>A0A5N6F785</accession>
<proteinExistence type="predicted"/>
<sequence length="135" mass="15451">MTDPVDSTSKKNQVLRVHRYDPRSQTSKQKQIIQLNADETIEGKTLKDIRELLINNNVFDSKDFKSPFCEKDGSDVGDDMKVELYLALLGVNSPEAPKLDVYFKTKKLFTRIDEATKAFINQKLDLAFQARLPDL</sequence>
<dbReference type="Proteomes" id="UP000326799">
    <property type="component" value="Unassembled WGS sequence"/>
</dbReference>
<keyword evidence="3" id="KW-1185">Reference proteome</keyword>
<evidence type="ECO:0000313" key="3">
    <source>
        <dbReference type="Proteomes" id="UP000326799"/>
    </source>
</evidence>
<dbReference type="EMBL" id="ML733397">
    <property type="protein sequence ID" value="KAB8224905.1"/>
    <property type="molecule type" value="Genomic_DNA"/>
</dbReference>
<protein>
    <submittedName>
        <fullName evidence="2">Uncharacterized protein</fullName>
    </submittedName>
</protein>
<evidence type="ECO:0000313" key="2">
    <source>
        <dbReference type="EMBL" id="KAB8224905.1"/>
    </source>
</evidence>
<evidence type="ECO:0000256" key="1">
    <source>
        <dbReference type="SAM" id="MobiDB-lite"/>
    </source>
</evidence>
<dbReference type="AlphaFoldDB" id="A0A5N6F785"/>
<feature type="region of interest" description="Disordered" evidence="1">
    <location>
        <begin position="1"/>
        <end position="28"/>
    </location>
</feature>
<reference evidence="2 3" key="1">
    <citation type="submission" date="2019-04" db="EMBL/GenBank/DDBJ databases">
        <title>Fungal friends and foes A comparative genomics study of 23 Aspergillus species from section Flavi.</title>
        <authorList>
            <consortium name="DOE Joint Genome Institute"/>
            <person name="Kjaerbolling I."/>
            <person name="Vesth T.C."/>
            <person name="Frisvad J.C."/>
            <person name="Nybo J.L."/>
            <person name="Theobald S."/>
            <person name="Kildgaard S."/>
            <person name="Petersen T.I."/>
            <person name="Kuo A."/>
            <person name="Sato A."/>
            <person name="Lyhne E.K."/>
            <person name="Kogle M.E."/>
            <person name="Wiebenga A."/>
            <person name="Kun R.S."/>
            <person name="Lubbers R.J."/>
            <person name="Makela M.R."/>
            <person name="Barry K."/>
            <person name="Chovatia M."/>
            <person name="Clum A."/>
            <person name="Daum C."/>
            <person name="Haridas S."/>
            <person name="He G."/>
            <person name="LaButti K."/>
            <person name="Lipzen A."/>
            <person name="Mondo S."/>
            <person name="Pangilinan J."/>
            <person name="Riley R."/>
            <person name="Salamov A."/>
            <person name="Simmons B.A."/>
            <person name="Magnuson J.K."/>
            <person name="Henrissat B."/>
            <person name="Mortensen U.H."/>
            <person name="Larsen T.O."/>
            <person name="De vries R.P."/>
            <person name="Grigoriev I.V."/>
            <person name="Machida M."/>
            <person name="Baker S.E."/>
            <person name="Andersen M.R."/>
        </authorList>
    </citation>
    <scope>NUCLEOTIDE SEQUENCE [LARGE SCALE GENOMIC DNA]</scope>
    <source>
        <strain evidence="2 3">CBS 126849</strain>
    </source>
</reference>
<gene>
    <name evidence="2" type="ORF">BDV33DRAFT_199188</name>
</gene>
<feature type="compositionally biased region" description="Polar residues" evidence="1">
    <location>
        <begin position="1"/>
        <end position="12"/>
    </location>
</feature>
<name>A0A5N6F785_9EURO</name>